<gene>
    <name evidence="2" type="ORF">SAMN05444580_106144</name>
</gene>
<dbReference type="AlphaFoldDB" id="A0A1G6XAA8"/>
<dbReference type="Pfam" id="PF21645">
    <property type="entry name" value="FakA-like_M"/>
    <property type="match status" value="1"/>
</dbReference>
<dbReference type="PANTHER" id="PTHR33434:SF4">
    <property type="entry name" value="PHOSPHATASE PROTEIN"/>
    <property type="match status" value="1"/>
</dbReference>
<dbReference type="SMART" id="SM01121">
    <property type="entry name" value="Dak1_2"/>
    <property type="match status" value="1"/>
</dbReference>
<dbReference type="Pfam" id="PF02734">
    <property type="entry name" value="Dak2"/>
    <property type="match status" value="1"/>
</dbReference>
<dbReference type="NCBIfam" id="TIGR03599">
    <property type="entry name" value="YloV"/>
    <property type="match status" value="1"/>
</dbReference>
<dbReference type="STRING" id="168276.SAMN05444580_106144"/>
<proteinExistence type="predicted"/>
<dbReference type="SMART" id="SM01120">
    <property type="entry name" value="Dak2"/>
    <property type="match status" value="1"/>
</dbReference>
<accession>A0A1G6XAA8</accession>
<sequence length="540" mass="54859">MFKALDSVDGTALGRWARACVDGLESRCDEINRLNVFPVPDSDTGTNLLVTMRAAAAEALTAADASVSEVAAALARGAVAGARGNSGVILSQVLRGIAEAADCGRLDAATARSALNEASVLAAEAISVPVEGTIVTVLRHGAAAASACPHDTPLSDVVRAAADAAAEALARTPSQLAALGLAGVVDAGGLGLVVILDALVGVVTGETPQRADLGVAVPRAPVVEVEVPTPDCVDQADDQDYEVMYLLADSDDVRVGALRSDLDALGDSVIIVGDGAGVYSVHVHCADPGAAVEAGLAAGRPHQVRISCFVLDQRRRHGPAPATTRGILAVVAGAGVADLFEEEGAEVLRYEQSVTPGQLLAAIRDVGHGEVLVLPNGALSAQELVAVSVAARNENHSVLMLPSSSTVQGLAALAVHDPSRVAADDAFTMSEAAANTRWGSLRIAPERALTLVGTCEPGDGLGLIGHEVVVIAPDASEAGRRLLDQVLGVGGEMVTLLLGVAAPDGLADMLIDHVDRHHPGVEVLVYPGGQDGDLLQLGVE</sequence>
<dbReference type="PANTHER" id="PTHR33434">
    <property type="entry name" value="DEGV DOMAIN-CONTAINING PROTEIN DR_1986-RELATED"/>
    <property type="match status" value="1"/>
</dbReference>
<dbReference type="InterPro" id="IPR048394">
    <property type="entry name" value="FakA-like_M"/>
</dbReference>
<dbReference type="GO" id="GO:0004371">
    <property type="term" value="F:glycerone kinase activity"/>
    <property type="evidence" value="ECO:0007669"/>
    <property type="project" value="InterPro"/>
</dbReference>
<dbReference type="RefSeq" id="WP_072845157.1">
    <property type="nucleotide sequence ID" value="NZ_FNAB01000006.1"/>
</dbReference>
<dbReference type="Proteomes" id="UP000199417">
    <property type="component" value="Unassembled WGS sequence"/>
</dbReference>
<dbReference type="InterPro" id="IPR019986">
    <property type="entry name" value="YloV-like"/>
</dbReference>
<name>A0A1G6XAA8_9NOCA</name>
<keyword evidence="3" id="KW-1185">Reference proteome</keyword>
<dbReference type="EMBL" id="FNAB01000006">
    <property type="protein sequence ID" value="SDD75120.1"/>
    <property type="molecule type" value="Genomic_DNA"/>
</dbReference>
<dbReference type="InterPro" id="IPR033470">
    <property type="entry name" value="FakA-like_C"/>
</dbReference>
<dbReference type="Pfam" id="PF13684">
    <property type="entry name" value="FakA-like_C"/>
    <property type="match status" value="1"/>
</dbReference>
<dbReference type="PROSITE" id="PS51480">
    <property type="entry name" value="DHAL"/>
    <property type="match status" value="1"/>
</dbReference>
<dbReference type="InterPro" id="IPR004007">
    <property type="entry name" value="DhaL_dom"/>
</dbReference>
<dbReference type="InterPro" id="IPR050270">
    <property type="entry name" value="DegV_domain_contain"/>
</dbReference>
<reference evidence="2 3" key="1">
    <citation type="submission" date="2016-10" db="EMBL/GenBank/DDBJ databases">
        <authorList>
            <person name="de Groot N.N."/>
        </authorList>
    </citation>
    <scope>NUCLEOTIDE SEQUENCE [LARGE SCALE GENOMIC DNA]</scope>
    <source>
        <strain evidence="2 3">JCM 11308</strain>
    </source>
</reference>
<protein>
    <recommendedName>
        <fullName evidence="1">DhaL domain-containing protein</fullName>
    </recommendedName>
</protein>
<feature type="domain" description="DhaL" evidence="1">
    <location>
        <begin position="11"/>
        <end position="201"/>
    </location>
</feature>
<dbReference type="InterPro" id="IPR036117">
    <property type="entry name" value="DhaL_dom_sf"/>
</dbReference>
<dbReference type="Gene3D" id="1.25.40.340">
    <property type="match status" value="1"/>
</dbReference>
<organism evidence="2 3">
    <name type="scientific">Rhodococcus tukisamuensis</name>
    <dbReference type="NCBI Taxonomy" id="168276"/>
    <lineage>
        <taxon>Bacteria</taxon>
        <taxon>Bacillati</taxon>
        <taxon>Actinomycetota</taxon>
        <taxon>Actinomycetes</taxon>
        <taxon>Mycobacteriales</taxon>
        <taxon>Nocardiaceae</taxon>
        <taxon>Rhodococcus</taxon>
    </lineage>
</organism>
<evidence type="ECO:0000313" key="2">
    <source>
        <dbReference type="EMBL" id="SDD75120.1"/>
    </source>
</evidence>
<dbReference type="SUPFAM" id="SSF101473">
    <property type="entry name" value="DhaL-like"/>
    <property type="match status" value="1"/>
</dbReference>
<evidence type="ECO:0000313" key="3">
    <source>
        <dbReference type="Proteomes" id="UP000199417"/>
    </source>
</evidence>
<evidence type="ECO:0000259" key="1">
    <source>
        <dbReference type="PROSITE" id="PS51480"/>
    </source>
</evidence>
<dbReference type="GO" id="GO:0006071">
    <property type="term" value="P:glycerol metabolic process"/>
    <property type="evidence" value="ECO:0007669"/>
    <property type="project" value="InterPro"/>
</dbReference>